<dbReference type="GO" id="GO:0005509">
    <property type="term" value="F:calcium ion binding"/>
    <property type="evidence" value="ECO:0007669"/>
    <property type="project" value="InterPro"/>
</dbReference>
<sequence length="303" mass="32954">MAFRAVTCPRSSLPIPRRIRPSAATGGGRPEFPAAQFASLAAVFRRRLLTGIGSASLVALGANFGGVTSFLLGLSPELGRSLRLDVLYPVQGFTRCLDSSNGFEFIYPESWVGDQTVLYRAAGKAESERPLDPPPLVNGRPSSRPPRSVSEPVAAFGPPGSNGELNVSVIVSDVPRDFAYVLASCSVRRSDKKQKLIVEIEDFGGPKEVGETVLRRIAGSRRGSDVSAALVDATVREDPSKNVNYYRLEFRVEGPSLRRHNVAVCCARRGKLFTLNAQAPESVWPRVKQEFYRIADSFNLTEA</sequence>
<dbReference type="GO" id="GO:0019898">
    <property type="term" value="C:extrinsic component of membrane"/>
    <property type="evidence" value="ECO:0007669"/>
    <property type="project" value="InterPro"/>
</dbReference>
<feature type="domain" description="PsbP C-terminal" evidence="2">
    <location>
        <begin position="92"/>
        <end position="299"/>
    </location>
</feature>
<reference evidence="3 4" key="1">
    <citation type="journal article" date="2019" name="Nat. Plants">
        <title>Genome sequencing of Musa balbisiana reveals subgenome evolution and function divergence in polyploid bananas.</title>
        <authorList>
            <person name="Yao X."/>
        </authorList>
    </citation>
    <scope>NUCLEOTIDE SEQUENCE [LARGE SCALE GENOMIC DNA]</scope>
    <source>
        <strain evidence="4">cv. DH-PKW</strain>
        <tissue evidence="3">Leaves</tissue>
    </source>
</reference>
<dbReference type="AlphaFoldDB" id="A0A4S8K5N9"/>
<accession>A0A4S8K5N9</accession>
<feature type="region of interest" description="Disordered" evidence="1">
    <location>
        <begin position="123"/>
        <end position="157"/>
    </location>
</feature>
<dbReference type="SUPFAM" id="SSF55724">
    <property type="entry name" value="Mog1p/PsbP-like"/>
    <property type="match status" value="1"/>
</dbReference>
<dbReference type="InterPro" id="IPR016123">
    <property type="entry name" value="Mog1/PsbP_a/b/a-sand"/>
</dbReference>
<evidence type="ECO:0000313" key="4">
    <source>
        <dbReference type="Proteomes" id="UP000317650"/>
    </source>
</evidence>
<evidence type="ECO:0000259" key="2">
    <source>
        <dbReference type="Pfam" id="PF01789"/>
    </source>
</evidence>
<dbReference type="NCBIfam" id="NF040946">
    <property type="entry name" value="PSII_PsbP"/>
    <property type="match status" value="1"/>
</dbReference>
<dbReference type="STRING" id="52838.A0A4S8K5N9"/>
<dbReference type="Proteomes" id="UP000317650">
    <property type="component" value="Chromosome 8"/>
</dbReference>
<gene>
    <name evidence="3" type="ORF">C4D60_Mb08t22230</name>
</gene>
<name>A0A4S8K5N9_MUSBA</name>
<evidence type="ECO:0000313" key="3">
    <source>
        <dbReference type="EMBL" id="THU70173.1"/>
    </source>
</evidence>
<proteinExistence type="predicted"/>
<dbReference type="PANTHER" id="PTHR31407:SF16">
    <property type="entry name" value="PSBP DOMAIN-CONTAINING PROTEIN 7, CHLOROPLASTIC"/>
    <property type="match status" value="1"/>
</dbReference>
<dbReference type="PANTHER" id="PTHR31407">
    <property type="match status" value="1"/>
</dbReference>
<evidence type="ECO:0000256" key="1">
    <source>
        <dbReference type="SAM" id="MobiDB-lite"/>
    </source>
</evidence>
<dbReference type="EMBL" id="PYDT01000002">
    <property type="protein sequence ID" value="THU70173.1"/>
    <property type="molecule type" value="Genomic_DNA"/>
</dbReference>
<dbReference type="InterPro" id="IPR002683">
    <property type="entry name" value="PsbP_C"/>
</dbReference>
<dbReference type="GO" id="GO:0009654">
    <property type="term" value="C:photosystem II oxygen evolving complex"/>
    <property type="evidence" value="ECO:0007669"/>
    <property type="project" value="InterPro"/>
</dbReference>
<dbReference type="Pfam" id="PF01789">
    <property type="entry name" value="PsbP"/>
    <property type="match status" value="1"/>
</dbReference>
<dbReference type="Gene3D" id="3.40.1000.10">
    <property type="entry name" value="Mog1/PsbP, alpha/beta/alpha sandwich"/>
    <property type="match status" value="1"/>
</dbReference>
<organism evidence="3 4">
    <name type="scientific">Musa balbisiana</name>
    <name type="common">Banana</name>
    <dbReference type="NCBI Taxonomy" id="52838"/>
    <lineage>
        <taxon>Eukaryota</taxon>
        <taxon>Viridiplantae</taxon>
        <taxon>Streptophyta</taxon>
        <taxon>Embryophyta</taxon>
        <taxon>Tracheophyta</taxon>
        <taxon>Spermatophyta</taxon>
        <taxon>Magnoliopsida</taxon>
        <taxon>Liliopsida</taxon>
        <taxon>Zingiberales</taxon>
        <taxon>Musaceae</taxon>
        <taxon>Musa</taxon>
    </lineage>
</organism>
<comment type="caution">
    <text evidence="3">The sequence shown here is derived from an EMBL/GenBank/DDBJ whole genome shotgun (WGS) entry which is preliminary data.</text>
</comment>
<keyword evidence="4" id="KW-1185">Reference proteome</keyword>
<protein>
    <recommendedName>
        <fullName evidence="2">PsbP C-terminal domain-containing protein</fullName>
    </recommendedName>
</protein>
<dbReference type="GO" id="GO:0015979">
    <property type="term" value="P:photosynthesis"/>
    <property type="evidence" value="ECO:0007669"/>
    <property type="project" value="InterPro"/>
</dbReference>